<sequence length="136" mass="15028">MFRVTTEPLSVQQVNDLVKQPTDGAVVTFDGIVRNNFDGRAVRYLAYEAYAAMAEKKMAEIGAEVQHKFAIGAIAMVHRIGTLDIGESSIVIAVAAPHRQAAFEACSYAMDRVKVEVPVWKKEFFADGADHWVNQN</sequence>
<evidence type="ECO:0000256" key="4">
    <source>
        <dbReference type="ARBA" id="ARBA00013858"/>
    </source>
</evidence>
<evidence type="ECO:0000256" key="2">
    <source>
        <dbReference type="ARBA" id="ARBA00005426"/>
    </source>
</evidence>
<comment type="caution">
    <text evidence="13">The sequence shown here is derived from an EMBL/GenBank/DDBJ whole genome shotgun (WGS) entry which is preliminary data.</text>
</comment>
<organism evidence="13 14">
    <name type="scientific">Tectimicrobiota bacterium</name>
    <dbReference type="NCBI Taxonomy" id="2528274"/>
    <lineage>
        <taxon>Bacteria</taxon>
        <taxon>Pseudomonadati</taxon>
        <taxon>Nitrospinota/Tectimicrobiota group</taxon>
        <taxon>Candidatus Tectimicrobiota</taxon>
    </lineage>
</organism>
<dbReference type="Gene3D" id="3.90.1170.40">
    <property type="entry name" value="Molybdopterin biosynthesis MoaE subunit"/>
    <property type="match status" value="1"/>
</dbReference>
<protein>
    <recommendedName>
        <fullName evidence="4">Molybdopterin synthase catalytic subunit</fullName>
        <ecNumber evidence="3">2.8.1.12</ecNumber>
    </recommendedName>
    <alternativeName>
        <fullName evidence="10">MPT synthase subunit 2</fullName>
    </alternativeName>
    <alternativeName>
        <fullName evidence="8">Molybdenum cofactor biosynthesis protein E</fullName>
    </alternativeName>
    <alternativeName>
        <fullName evidence="9">Molybdopterin-converting factor large subunit</fullName>
    </alternativeName>
    <alternativeName>
        <fullName evidence="11">Molybdopterin-converting factor subunit 2</fullName>
    </alternativeName>
</protein>
<evidence type="ECO:0000256" key="8">
    <source>
        <dbReference type="ARBA" id="ARBA00029745"/>
    </source>
</evidence>
<reference evidence="13" key="1">
    <citation type="submission" date="2019-03" db="EMBL/GenBank/DDBJ databases">
        <title>Lake Tanganyika Metagenome-Assembled Genomes (MAGs).</title>
        <authorList>
            <person name="Tran P."/>
        </authorList>
    </citation>
    <scope>NUCLEOTIDE SEQUENCE</scope>
    <source>
        <strain evidence="13">K_DeepCast_65m_m2_066</strain>
    </source>
</reference>
<evidence type="ECO:0000256" key="6">
    <source>
        <dbReference type="ARBA" id="ARBA00023150"/>
    </source>
</evidence>
<dbReference type="InterPro" id="IPR003448">
    <property type="entry name" value="Mopterin_biosynth_MoaE"/>
</dbReference>
<evidence type="ECO:0000256" key="1">
    <source>
        <dbReference type="ARBA" id="ARBA00005046"/>
    </source>
</evidence>
<evidence type="ECO:0000256" key="7">
    <source>
        <dbReference type="ARBA" id="ARBA00026066"/>
    </source>
</evidence>
<dbReference type="GO" id="GO:0030366">
    <property type="term" value="F:molybdopterin synthase activity"/>
    <property type="evidence" value="ECO:0007669"/>
    <property type="project" value="UniProtKB-EC"/>
</dbReference>
<evidence type="ECO:0000256" key="9">
    <source>
        <dbReference type="ARBA" id="ARBA00030407"/>
    </source>
</evidence>
<comment type="similarity">
    <text evidence="2">Belongs to the MoaE family.</text>
</comment>
<dbReference type="AlphaFoldDB" id="A0A937VZD4"/>
<dbReference type="InterPro" id="IPR036563">
    <property type="entry name" value="MoaE_sf"/>
</dbReference>
<dbReference type="Pfam" id="PF02391">
    <property type="entry name" value="MoaE"/>
    <property type="match status" value="1"/>
</dbReference>
<dbReference type="EMBL" id="VGLS01000200">
    <property type="protein sequence ID" value="MBM3223787.1"/>
    <property type="molecule type" value="Genomic_DNA"/>
</dbReference>
<evidence type="ECO:0000313" key="13">
    <source>
        <dbReference type="EMBL" id="MBM3223787.1"/>
    </source>
</evidence>
<keyword evidence="6" id="KW-0501">Molybdenum cofactor biosynthesis</keyword>
<dbReference type="CDD" id="cd00756">
    <property type="entry name" value="MoaE"/>
    <property type="match status" value="1"/>
</dbReference>
<keyword evidence="5" id="KW-0808">Transferase</keyword>
<comment type="pathway">
    <text evidence="1">Cofactor biosynthesis; molybdopterin biosynthesis.</text>
</comment>
<evidence type="ECO:0000256" key="5">
    <source>
        <dbReference type="ARBA" id="ARBA00022679"/>
    </source>
</evidence>
<comment type="subunit">
    <text evidence="7">Heterotetramer of 2 MoaD subunits and 2 MoaE subunits. Also stable as homodimer. The enzyme changes between these two forms during catalysis.</text>
</comment>
<name>A0A937VZD4_UNCTE</name>
<evidence type="ECO:0000256" key="10">
    <source>
        <dbReference type="ARBA" id="ARBA00030781"/>
    </source>
</evidence>
<dbReference type="PANTHER" id="PTHR23404">
    <property type="entry name" value="MOLYBDOPTERIN SYNTHASE RELATED"/>
    <property type="match status" value="1"/>
</dbReference>
<gene>
    <name evidence="13" type="ORF">FJZ47_08315</name>
</gene>
<dbReference type="SUPFAM" id="SSF54690">
    <property type="entry name" value="Molybdopterin synthase subunit MoaE"/>
    <property type="match status" value="1"/>
</dbReference>
<dbReference type="EC" id="2.8.1.12" evidence="3"/>
<dbReference type="Proteomes" id="UP000712673">
    <property type="component" value="Unassembled WGS sequence"/>
</dbReference>
<dbReference type="GO" id="GO:0006777">
    <property type="term" value="P:Mo-molybdopterin cofactor biosynthetic process"/>
    <property type="evidence" value="ECO:0007669"/>
    <property type="project" value="UniProtKB-KW"/>
</dbReference>
<evidence type="ECO:0000256" key="11">
    <source>
        <dbReference type="ARBA" id="ARBA00032474"/>
    </source>
</evidence>
<comment type="catalytic activity">
    <reaction evidence="12">
        <text>2 [molybdopterin-synthase sulfur-carrier protein]-C-terminal-Gly-aminoethanethioate + cyclic pyranopterin phosphate + H2O = molybdopterin + 2 [molybdopterin-synthase sulfur-carrier protein]-C-terminal Gly-Gly + 2 H(+)</text>
        <dbReference type="Rhea" id="RHEA:26333"/>
        <dbReference type="Rhea" id="RHEA-COMP:12202"/>
        <dbReference type="Rhea" id="RHEA-COMP:19907"/>
        <dbReference type="ChEBI" id="CHEBI:15377"/>
        <dbReference type="ChEBI" id="CHEBI:15378"/>
        <dbReference type="ChEBI" id="CHEBI:58698"/>
        <dbReference type="ChEBI" id="CHEBI:59648"/>
        <dbReference type="ChEBI" id="CHEBI:90778"/>
        <dbReference type="ChEBI" id="CHEBI:232372"/>
        <dbReference type="EC" id="2.8.1.12"/>
    </reaction>
</comment>
<proteinExistence type="inferred from homology"/>
<dbReference type="FunFam" id="3.90.1170.40:FF:000003">
    <property type="entry name" value="Molybdopterin converting factor subunit 2"/>
    <property type="match status" value="1"/>
</dbReference>
<evidence type="ECO:0000256" key="3">
    <source>
        <dbReference type="ARBA" id="ARBA00011950"/>
    </source>
</evidence>
<evidence type="ECO:0000313" key="14">
    <source>
        <dbReference type="Proteomes" id="UP000712673"/>
    </source>
</evidence>
<evidence type="ECO:0000256" key="12">
    <source>
        <dbReference type="ARBA" id="ARBA00049878"/>
    </source>
</evidence>
<accession>A0A937VZD4</accession>